<dbReference type="Gene3D" id="1.10.760.10">
    <property type="entry name" value="Cytochrome c-like domain"/>
    <property type="match status" value="2"/>
</dbReference>
<keyword evidence="1" id="KW-0813">Transport</keyword>
<feature type="binding site" description="covalent" evidence="6">
    <location>
        <position position="315"/>
    </location>
    <ligand>
        <name>heme c</name>
        <dbReference type="ChEBI" id="CHEBI:61717"/>
    </ligand>
</feature>
<keyword evidence="3 6" id="KW-0479">Metal-binding</keyword>
<dbReference type="Pfam" id="PF00034">
    <property type="entry name" value="Cytochrom_C"/>
    <property type="match status" value="1"/>
</dbReference>
<dbReference type="GO" id="GO:0009055">
    <property type="term" value="F:electron transfer activity"/>
    <property type="evidence" value="ECO:0007669"/>
    <property type="project" value="InterPro"/>
</dbReference>
<dbReference type="AlphaFoldDB" id="A0A916UTV9"/>
<dbReference type="PANTHER" id="PTHR35008:SF8">
    <property type="entry name" value="ALCOHOL DEHYDROGENASE CYTOCHROME C SUBUNIT"/>
    <property type="match status" value="1"/>
</dbReference>
<reference evidence="8" key="1">
    <citation type="journal article" date="2014" name="Int. J. Syst. Evol. Microbiol.">
        <title>Complete genome sequence of Corynebacterium casei LMG S-19264T (=DSM 44701T), isolated from a smear-ripened cheese.</title>
        <authorList>
            <consortium name="US DOE Joint Genome Institute (JGI-PGF)"/>
            <person name="Walter F."/>
            <person name="Albersmeier A."/>
            <person name="Kalinowski J."/>
            <person name="Ruckert C."/>
        </authorList>
    </citation>
    <scope>NUCLEOTIDE SEQUENCE</scope>
    <source>
        <strain evidence="8">CGMCC 1.10998</strain>
    </source>
</reference>
<dbReference type="InterPro" id="IPR051459">
    <property type="entry name" value="Cytochrome_c-type_DH"/>
</dbReference>
<dbReference type="InterPro" id="IPR002324">
    <property type="entry name" value="Cyt_c_ID"/>
</dbReference>
<keyword evidence="9" id="KW-1185">Reference proteome</keyword>
<feature type="domain" description="Cytochrome c" evidence="7">
    <location>
        <begin position="80"/>
        <end position="179"/>
    </location>
</feature>
<keyword evidence="4" id="KW-0249">Electron transport</keyword>
<sequence length="383" mass="40467">MFMSPDTPPAVSPSSLRSGLRAVLKPLCAALAGLLLCCISLSLWAADSYPGIGRSATSKEIAAWDIDVRPDFKGLPPGSGSVAKGMLVWEGKCAMCHGSFGESNQVFTPIIGGTTRQDIQTGHVAALTGNTQPQRTTIMKLSQVSTLWDYINRAMPWNAPKTLSTEEVYAVTAYILNMAEIVPDDYVLSDKNIAEVQKRLPNRNGLQTRHGMWEVKGKPDTGNTACMKDCVKTVSISSRLPDYARNAHGDIAKQNRIIGPVRGADTLAAAPTEALKGKTTLVLAAEPSAKSASASVAASADGLALAKKYACLACHGIGNKIVGPAFKDVQNKYAAANDVENRLAAKIKAGGQGAWGAIPMPPNQQVPDADIKAIVKWIMAGAK</sequence>
<comment type="caution">
    <text evidence="8">The sequence shown here is derived from an EMBL/GenBank/DDBJ whole genome shotgun (WGS) entry which is preliminary data.</text>
</comment>
<accession>A0A916UTV9</accession>
<dbReference type="GO" id="GO:0005506">
    <property type="term" value="F:iron ion binding"/>
    <property type="evidence" value="ECO:0007669"/>
    <property type="project" value="InterPro"/>
</dbReference>
<dbReference type="PROSITE" id="PS51007">
    <property type="entry name" value="CYTC"/>
    <property type="match status" value="2"/>
</dbReference>
<evidence type="ECO:0000259" key="7">
    <source>
        <dbReference type="PROSITE" id="PS51007"/>
    </source>
</evidence>
<evidence type="ECO:0000256" key="5">
    <source>
        <dbReference type="ARBA" id="ARBA00023004"/>
    </source>
</evidence>
<dbReference type="GO" id="GO:0020037">
    <property type="term" value="F:heme binding"/>
    <property type="evidence" value="ECO:0007669"/>
    <property type="project" value="InterPro"/>
</dbReference>
<proteinExistence type="predicted"/>
<evidence type="ECO:0000256" key="3">
    <source>
        <dbReference type="ARBA" id="ARBA00022723"/>
    </source>
</evidence>
<evidence type="ECO:0000313" key="8">
    <source>
        <dbReference type="EMBL" id="GGC88009.1"/>
    </source>
</evidence>
<comment type="PTM">
    <text evidence="6">Binds 1 heme c group covalently per subunit.</text>
</comment>
<dbReference type="InterPro" id="IPR036909">
    <property type="entry name" value="Cyt_c-like_dom_sf"/>
</dbReference>
<gene>
    <name evidence="8" type="ORF">GCM10011396_39030</name>
</gene>
<keyword evidence="2 6" id="KW-0349">Heme</keyword>
<dbReference type="PANTHER" id="PTHR35008">
    <property type="entry name" value="BLL4482 PROTEIN-RELATED"/>
    <property type="match status" value="1"/>
</dbReference>
<dbReference type="PRINTS" id="PR00606">
    <property type="entry name" value="CYTCHROMECID"/>
</dbReference>
<dbReference type="Proteomes" id="UP000637423">
    <property type="component" value="Unassembled WGS sequence"/>
</dbReference>
<dbReference type="EMBL" id="BMED01000004">
    <property type="protein sequence ID" value="GGC88009.1"/>
    <property type="molecule type" value="Genomic_DNA"/>
</dbReference>
<feature type="domain" description="Cytochrome c" evidence="7">
    <location>
        <begin position="297"/>
        <end position="382"/>
    </location>
</feature>
<dbReference type="Pfam" id="PF13442">
    <property type="entry name" value="Cytochrome_CBB3"/>
    <property type="match status" value="1"/>
</dbReference>
<keyword evidence="5 6" id="KW-0408">Iron</keyword>
<reference evidence="8" key="2">
    <citation type="submission" date="2020-09" db="EMBL/GenBank/DDBJ databases">
        <authorList>
            <person name="Sun Q."/>
            <person name="Zhou Y."/>
        </authorList>
    </citation>
    <scope>NUCLEOTIDE SEQUENCE</scope>
    <source>
        <strain evidence="8">CGMCC 1.10998</strain>
    </source>
</reference>
<name>A0A916UTV9_9BURK</name>
<evidence type="ECO:0000256" key="1">
    <source>
        <dbReference type="ARBA" id="ARBA00022448"/>
    </source>
</evidence>
<feature type="binding site" description="covalent" evidence="6">
    <location>
        <position position="360"/>
    </location>
    <ligand>
        <name>heme c</name>
        <dbReference type="ChEBI" id="CHEBI:61717"/>
    </ligand>
</feature>
<organism evidence="8 9">
    <name type="scientific">Undibacterium terreum</name>
    <dbReference type="NCBI Taxonomy" id="1224302"/>
    <lineage>
        <taxon>Bacteria</taxon>
        <taxon>Pseudomonadati</taxon>
        <taxon>Pseudomonadota</taxon>
        <taxon>Betaproteobacteria</taxon>
        <taxon>Burkholderiales</taxon>
        <taxon>Oxalobacteraceae</taxon>
        <taxon>Undibacterium</taxon>
    </lineage>
</organism>
<dbReference type="SUPFAM" id="SSF46626">
    <property type="entry name" value="Cytochrome c"/>
    <property type="match status" value="2"/>
</dbReference>
<protein>
    <recommendedName>
        <fullName evidence="7">Cytochrome c domain-containing protein</fullName>
    </recommendedName>
</protein>
<evidence type="ECO:0000313" key="9">
    <source>
        <dbReference type="Proteomes" id="UP000637423"/>
    </source>
</evidence>
<dbReference type="InterPro" id="IPR009056">
    <property type="entry name" value="Cyt_c-like_dom"/>
</dbReference>
<evidence type="ECO:0000256" key="6">
    <source>
        <dbReference type="PIRSR" id="PIRSR602324-1"/>
    </source>
</evidence>
<evidence type="ECO:0000256" key="2">
    <source>
        <dbReference type="ARBA" id="ARBA00022617"/>
    </source>
</evidence>
<evidence type="ECO:0000256" key="4">
    <source>
        <dbReference type="ARBA" id="ARBA00022982"/>
    </source>
</evidence>
<feature type="binding site" description="covalent" evidence="6">
    <location>
        <position position="311"/>
    </location>
    <ligand>
        <name>heme c</name>
        <dbReference type="ChEBI" id="CHEBI:61717"/>
    </ligand>
</feature>